<evidence type="ECO:0000313" key="2">
    <source>
        <dbReference type="EMBL" id="CQR74911.1"/>
    </source>
</evidence>
<dbReference type="EMBL" id="CTRP01000015">
    <property type="protein sequence ID" value="CQR74911.1"/>
    <property type="molecule type" value="Genomic_DNA"/>
</dbReference>
<organism evidence="2 3">
    <name type="scientific">Sporomusa ovata</name>
    <dbReference type="NCBI Taxonomy" id="2378"/>
    <lineage>
        <taxon>Bacteria</taxon>
        <taxon>Bacillati</taxon>
        <taxon>Bacillota</taxon>
        <taxon>Negativicutes</taxon>
        <taxon>Selenomonadales</taxon>
        <taxon>Sporomusaceae</taxon>
        <taxon>Sporomusa</taxon>
    </lineage>
</organism>
<sequence>MLSTKPGTGGRYNALPLALNLRLCCTPRNSRNPSAFAGKSVPQEKSQAAFRKKIRTV</sequence>
<feature type="region of interest" description="Disordered" evidence="1">
    <location>
        <begin position="32"/>
        <end position="57"/>
    </location>
</feature>
<reference evidence="3" key="1">
    <citation type="submission" date="2015-03" db="EMBL/GenBank/DDBJ databases">
        <authorList>
            <person name="Nijsse Bart"/>
        </authorList>
    </citation>
    <scope>NUCLEOTIDE SEQUENCE [LARGE SCALE GENOMIC DNA]</scope>
</reference>
<name>A0A0U1L5E6_9FIRM</name>
<keyword evidence="3" id="KW-1185">Reference proteome</keyword>
<dbReference type="RefSeq" id="WP_156023767.1">
    <property type="nucleotide sequence ID" value="NZ_CTRP01000015.1"/>
</dbReference>
<dbReference type="Proteomes" id="UP000049855">
    <property type="component" value="Unassembled WGS sequence"/>
</dbReference>
<dbReference type="AlphaFoldDB" id="A0A0U1L5E6"/>
<protein>
    <submittedName>
        <fullName evidence="2">Uncharacterized protein</fullName>
    </submittedName>
</protein>
<proteinExistence type="predicted"/>
<accession>A0A0U1L5E6</accession>
<evidence type="ECO:0000256" key="1">
    <source>
        <dbReference type="SAM" id="MobiDB-lite"/>
    </source>
</evidence>
<evidence type="ECO:0000313" key="3">
    <source>
        <dbReference type="Proteomes" id="UP000049855"/>
    </source>
</evidence>
<gene>
    <name evidence="2" type="ORF">SpAn4DRAFT_4268</name>
</gene>